<evidence type="ECO:0000313" key="1">
    <source>
        <dbReference type="EMBL" id="TVU06887.1"/>
    </source>
</evidence>
<sequence length="110" mass="12450">MEQWYEVVELAATISFSEEEDALIWQYTPSESFLEEYEVLVGDDRGATATMEDPMSYWIPRSTRAAHQLVDGSSKKAGKNLLVIKNMVEEDDDDAVNLTLEACNLKEDVI</sequence>
<dbReference type="EMBL" id="RWGY01000045">
    <property type="protein sequence ID" value="TVU06887.1"/>
    <property type="molecule type" value="Genomic_DNA"/>
</dbReference>
<organism evidence="1 2">
    <name type="scientific">Eragrostis curvula</name>
    <name type="common">weeping love grass</name>
    <dbReference type="NCBI Taxonomy" id="38414"/>
    <lineage>
        <taxon>Eukaryota</taxon>
        <taxon>Viridiplantae</taxon>
        <taxon>Streptophyta</taxon>
        <taxon>Embryophyta</taxon>
        <taxon>Tracheophyta</taxon>
        <taxon>Spermatophyta</taxon>
        <taxon>Magnoliopsida</taxon>
        <taxon>Liliopsida</taxon>
        <taxon>Poales</taxon>
        <taxon>Poaceae</taxon>
        <taxon>PACMAD clade</taxon>
        <taxon>Chloridoideae</taxon>
        <taxon>Eragrostideae</taxon>
        <taxon>Eragrostidinae</taxon>
        <taxon>Eragrostis</taxon>
    </lineage>
</organism>
<gene>
    <name evidence="1" type="ORF">EJB05_46923</name>
</gene>
<dbReference type="AlphaFoldDB" id="A0A5J9T6M6"/>
<name>A0A5J9T6M6_9POAL</name>
<dbReference type="Gramene" id="TVU06887">
    <property type="protein sequence ID" value="TVU06887"/>
    <property type="gene ID" value="EJB05_46923"/>
</dbReference>
<dbReference type="Proteomes" id="UP000324897">
    <property type="component" value="Unassembled WGS sequence"/>
</dbReference>
<reference evidence="1 2" key="1">
    <citation type="journal article" date="2019" name="Sci. Rep.">
        <title>A high-quality genome of Eragrostis curvula grass provides insights into Poaceae evolution and supports new strategies to enhance forage quality.</title>
        <authorList>
            <person name="Carballo J."/>
            <person name="Santos B.A.C.M."/>
            <person name="Zappacosta D."/>
            <person name="Garbus I."/>
            <person name="Selva J.P."/>
            <person name="Gallo C.A."/>
            <person name="Diaz A."/>
            <person name="Albertini E."/>
            <person name="Caccamo M."/>
            <person name="Echenique V."/>
        </authorList>
    </citation>
    <scope>NUCLEOTIDE SEQUENCE [LARGE SCALE GENOMIC DNA]</scope>
    <source>
        <strain evidence="2">cv. Victoria</strain>
        <tissue evidence="1">Leaf</tissue>
    </source>
</reference>
<evidence type="ECO:0000313" key="2">
    <source>
        <dbReference type="Proteomes" id="UP000324897"/>
    </source>
</evidence>
<proteinExistence type="predicted"/>
<keyword evidence="2" id="KW-1185">Reference proteome</keyword>
<protein>
    <submittedName>
        <fullName evidence="1">Uncharacterized protein</fullName>
    </submittedName>
</protein>
<comment type="caution">
    <text evidence="1">The sequence shown here is derived from an EMBL/GenBank/DDBJ whole genome shotgun (WGS) entry which is preliminary data.</text>
</comment>
<accession>A0A5J9T6M6</accession>
<feature type="non-terminal residue" evidence="1">
    <location>
        <position position="1"/>
    </location>
</feature>